<evidence type="ECO:0000256" key="1">
    <source>
        <dbReference type="ARBA" id="ARBA00004141"/>
    </source>
</evidence>
<dbReference type="PANTHER" id="PTHR47891">
    <property type="entry name" value="TRANSPORTER-RELATED"/>
    <property type="match status" value="1"/>
</dbReference>
<comment type="caution">
    <text evidence="7">The sequence shown here is derived from an EMBL/GenBank/DDBJ whole genome shotgun (WGS) entry which is preliminary data.</text>
</comment>
<dbReference type="Proteomes" id="UP000051160">
    <property type="component" value="Unassembled WGS sequence"/>
</dbReference>
<dbReference type="Gene3D" id="1.20.58.340">
    <property type="entry name" value="Magnesium transport protein CorA, transmembrane region"/>
    <property type="match status" value="2"/>
</dbReference>
<keyword evidence="8" id="KW-1185">Reference proteome</keyword>
<name>A0A0R1LWR0_9LACO</name>
<gene>
    <name evidence="7" type="ORF">FD04_GL001431</name>
</gene>
<evidence type="ECO:0000256" key="6">
    <source>
        <dbReference type="SAM" id="Phobius"/>
    </source>
</evidence>
<dbReference type="CDD" id="cd12827">
    <property type="entry name" value="EcCorA_ZntB-like_u2"/>
    <property type="match status" value="1"/>
</dbReference>
<evidence type="ECO:0000256" key="4">
    <source>
        <dbReference type="ARBA" id="ARBA00022989"/>
    </source>
</evidence>
<dbReference type="InterPro" id="IPR047199">
    <property type="entry name" value="CorA-like"/>
</dbReference>
<dbReference type="GO" id="GO:0046873">
    <property type="term" value="F:metal ion transmembrane transporter activity"/>
    <property type="evidence" value="ECO:0007669"/>
    <property type="project" value="InterPro"/>
</dbReference>
<sequence>MRTMLEQHQLWQDLTWVAVDDPDHRDLERLRDDYQISKKYLMYMKDIRERARFDYDAQTDCGLLVFRSVNHGEQGEDSAEYLETVPFCLIFKNNLLITVTHPHNAYIITDIRNVIGDLKQRYSEPNESLFTVAFNLLFKLNEDYLDRIDEMNKAREGLETFHKRPSNKQISQLSNLDKRLVYLKTAANNNVIAIRQLQVMSDAEDDPLKLSAAEMQHLKDLRVEVEQSREMANIAAEIVEQVVGSYSNILDNSINNTMRLLTVWSLALAVPPIVSGFWGMNMPLPLVKESWGWLFSIFISIVPIAILMWYLKWHHDI</sequence>
<evidence type="ECO:0000256" key="5">
    <source>
        <dbReference type="ARBA" id="ARBA00023136"/>
    </source>
</evidence>
<dbReference type="AlphaFoldDB" id="A0A0R1LWR0"/>
<feature type="transmembrane region" description="Helical" evidence="6">
    <location>
        <begin position="260"/>
        <end position="279"/>
    </location>
</feature>
<evidence type="ECO:0000313" key="8">
    <source>
        <dbReference type="Proteomes" id="UP000051160"/>
    </source>
</evidence>
<keyword evidence="4 6" id="KW-1133">Transmembrane helix</keyword>
<dbReference type="SUPFAM" id="SSF144083">
    <property type="entry name" value="Magnesium transport protein CorA, transmembrane region"/>
    <property type="match status" value="1"/>
</dbReference>
<feature type="transmembrane region" description="Helical" evidence="6">
    <location>
        <begin position="291"/>
        <end position="311"/>
    </location>
</feature>
<keyword evidence="5 6" id="KW-0472">Membrane</keyword>
<evidence type="ECO:0000313" key="7">
    <source>
        <dbReference type="EMBL" id="KRK97409.1"/>
    </source>
</evidence>
<proteinExistence type="inferred from homology"/>
<dbReference type="InterPro" id="IPR045863">
    <property type="entry name" value="CorA_TM1_TM2"/>
</dbReference>
<dbReference type="SUPFAM" id="SSF143865">
    <property type="entry name" value="CorA soluble domain-like"/>
    <property type="match status" value="1"/>
</dbReference>
<dbReference type="InterPro" id="IPR045861">
    <property type="entry name" value="CorA_cytoplasmic_dom"/>
</dbReference>
<dbReference type="PANTHER" id="PTHR47891:SF1">
    <property type="entry name" value="CORA-MAGNESIUM AND COBALT TRANSPORTER"/>
    <property type="match status" value="1"/>
</dbReference>
<reference evidence="7 8" key="1">
    <citation type="journal article" date="2015" name="Genome Announc.">
        <title>Expanding the biotechnology potential of lactobacilli through comparative genomics of 213 strains and associated genera.</title>
        <authorList>
            <person name="Sun Z."/>
            <person name="Harris H.M."/>
            <person name="McCann A."/>
            <person name="Guo C."/>
            <person name="Argimon S."/>
            <person name="Zhang W."/>
            <person name="Yang X."/>
            <person name="Jeffery I.B."/>
            <person name="Cooney J.C."/>
            <person name="Kagawa T.F."/>
            <person name="Liu W."/>
            <person name="Song Y."/>
            <person name="Salvetti E."/>
            <person name="Wrobel A."/>
            <person name="Rasinkangas P."/>
            <person name="Parkhill J."/>
            <person name="Rea M.C."/>
            <person name="O'Sullivan O."/>
            <person name="Ritari J."/>
            <person name="Douillard F.P."/>
            <person name="Paul Ross R."/>
            <person name="Yang R."/>
            <person name="Briner A.E."/>
            <person name="Felis G.E."/>
            <person name="de Vos W.M."/>
            <person name="Barrangou R."/>
            <person name="Klaenhammer T.R."/>
            <person name="Caufield P.W."/>
            <person name="Cui Y."/>
            <person name="Zhang H."/>
            <person name="O'Toole P.W."/>
        </authorList>
    </citation>
    <scope>NUCLEOTIDE SEQUENCE [LARGE SCALE GENOMIC DNA]</scope>
    <source>
        <strain evidence="7 8">DSM 19909</strain>
    </source>
</reference>
<accession>A0A0R1LWR0</accession>
<dbReference type="Gene3D" id="3.30.460.20">
    <property type="entry name" value="CorA soluble domain-like"/>
    <property type="match status" value="1"/>
</dbReference>
<dbReference type="Pfam" id="PF01544">
    <property type="entry name" value="CorA"/>
    <property type="match status" value="1"/>
</dbReference>
<comment type="similarity">
    <text evidence="2">Belongs to the CorA metal ion transporter (MIT) (TC 1.A.35) family.</text>
</comment>
<dbReference type="GO" id="GO:0016020">
    <property type="term" value="C:membrane"/>
    <property type="evidence" value="ECO:0007669"/>
    <property type="project" value="UniProtKB-SubCell"/>
</dbReference>
<keyword evidence="3 6" id="KW-0812">Transmembrane</keyword>
<organism evidence="7 8">
    <name type="scientific">Secundilactobacillus odoratitofui DSM 19909 = JCM 15043</name>
    <dbReference type="NCBI Taxonomy" id="1423776"/>
    <lineage>
        <taxon>Bacteria</taxon>
        <taxon>Bacillati</taxon>
        <taxon>Bacillota</taxon>
        <taxon>Bacilli</taxon>
        <taxon>Lactobacillales</taxon>
        <taxon>Lactobacillaceae</taxon>
        <taxon>Secundilactobacillus</taxon>
    </lineage>
</organism>
<dbReference type="PATRIC" id="fig|1423776.4.peg.1450"/>
<dbReference type="EMBL" id="AZEE01000029">
    <property type="protein sequence ID" value="KRK97409.1"/>
    <property type="molecule type" value="Genomic_DNA"/>
</dbReference>
<evidence type="ECO:0000256" key="3">
    <source>
        <dbReference type="ARBA" id="ARBA00022692"/>
    </source>
</evidence>
<evidence type="ECO:0000256" key="2">
    <source>
        <dbReference type="ARBA" id="ARBA00009765"/>
    </source>
</evidence>
<protein>
    <submittedName>
        <fullName evidence="7">Mg2 transporter protein CorA family protein</fullName>
    </submittedName>
</protein>
<comment type="subcellular location">
    <subcellularLocation>
        <location evidence="1">Membrane</location>
        <topology evidence="1">Multi-pass membrane protein</topology>
    </subcellularLocation>
</comment>
<dbReference type="InterPro" id="IPR002523">
    <property type="entry name" value="MgTranspt_CorA/ZnTranspt_ZntB"/>
</dbReference>